<dbReference type="InterPro" id="IPR036291">
    <property type="entry name" value="NAD(P)-bd_dom_sf"/>
</dbReference>
<feature type="domain" description="6-phosphogluconate dehydrogenase NADP-binding" evidence="1">
    <location>
        <begin position="17"/>
        <end position="53"/>
    </location>
</feature>
<dbReference type="Gene3D" id="3.40.50.720">
    <property type="entry name" value="NAD(P)-binding Rossmann-like Domain"/>
    <property type="match status" value="1"/>
</dbReference>
<reference evidence="2 3" key="1">
    <citation type="submission" date="2018-08" db="EMBL/GenBank/DDBJ databases">
        <title>Genome Sequence of Clavibacter michiganensis Subspecies type strains, and the Atypical Peach-Colored Strains Isolated from Tomato.</title>
        <authorList>
            <person name="Osdaghi E."/>
            <person name="Portier P."/>
            <person name="Briand M."/>
            <person name="Jacques M.-A."/>
        </authorList>
    </citation>
    <scope>NUCLEOTIDE SEQUENCE [LARGE SCALE GENOMIC DNA]</scope>
    <source>
        <strain evidence="2 3">CFBP 8615</strain>
    </source>
</reference>
<feature type="non-terminal residue" evidence="2">
    <location>
        <position position="56"/>
    </location>
</feature>
<dbReference type="GO" id="GO:0016491">
    <property type="term" value="F:oxidoreductase activity"/>
    <property type="evidence" value="ECO:0007669"/>
    <property type="project" value="InterPro"/>
</dbReference>
<comment type="caution">
    <text evidence="2">The sequence shown here is derived from an EMBL/GenBank/DDBJ whole genome shotgun (WGS) entry which is preliminary data.</text>
</comment>
<dbReference type="InterPro" id="IPR002204">
    <property type="entry name" value="3-OH-isobutyrate_DH-rel_CS"/>
</dbReference>
<evidence type="ECO:0000313" key="3">
    <source>
        <dbReference type="Proteomes" id="UP000266484"/>
    </source>
</evidence>
<name>A0A399T629_9MICO</name>
<dbReference type="GO" id="GO:0050661">
    <property type="term" value="F:NADP binding"/>
    <property type="evidence" value="ECO:0007669"/>
    <property type="project" value="InterPro"/>
</dbReference>
<dbReference type="AlphaFoldDB" id="A0A399T629"/>
<dbReference type="Proteomes" id="UP000266484">
    <property type="component" value="Unassembled WGS sequence"/>
</dbReference>
<dbReference type="PROSITE" id="PS00895">
    <property type="entry name" value="3_HYDROXYISOBUT_DH"/>
    <property type="match status" value="1"/>
</dbReference>
<keyword evidence="3" id="KW-1185">Reference proteome</keyword>
<protein>
    <submittedName>
        <fullName evidence="2">NAD(P)-dependent oxidoreductase</fullName>
    </submittedName>
</protein>
<sequence length="56" mass="5567">MTPTDPLDPLDPTTPRRIGVVGLGSMGGAMAASLAGRGWDVVGCDPSAAAREAAET</sequence>
<gene>
    <name evidence="2" type="ORF">DZG00_09635</name>
</gene>
<dbReference type="RefSeq" id="WP_233550113.1">
    <property type="nucleotide sequence ID" value="NZ_QWGT01000129.1"/>
</dbReference>
<accession>A0A399T629</accession>
<dbReference type="GO" id="GO:0016054">
    <property type="term" value="P:organic acid catabolic process"/>
    <property type="evidence" value="ECO:0007669"/>
    <property type="project" value="UniProtKB-ARBA"/>
</dbReference>
<proteinExistence type="predicted"/>
<organism evidence="2 3">
    <name type="scientific">Clavibacter lycopersici</name>
    <dbReference type="NCBI Taxonomy" id="2301718"/>
    <lineage>
        <taxon>Bacteria</taxon>
        <taxon>Bacillati</taxon>
        <taxon>Actinomycetota</taxon>
        <taxon>Actinomycetes</taxon>
        <taxon>Micrococcales</taxon>
        <taxon>Microbacteriaceae</taxon>
        <taxon>Clavibacter</taxon>
    </lineage>
</organism>
<dbReference type="InterPro" id="IPR006115">
    <property type="entry name" value="6PGDH_NADP-bd"/>
</dbReference>
<dbReference type="EMBL" id="QWGT01000129">
    <property type="protein sequence ID" value="RIJ51228.1"/>
    <property type="molecule type" value="Genomic_DNA"/>
</dbReference>
<evidence type="ECO:0000313" key="2">
    <source>
        <dbReference type="EMBL" id="RIJ51228.1"/>
    </source>
</evidence>
<dbReference type="Pfam" id="PF03446">
    <property type="entry name" value="NAD_binding_2"/>
    <property type="match status" value="1"/>
</dbReference>
<dbReference type="SUPFAM" id="SSF51735">
    <property type="entry name" value="NAD(P)-binding Rossmann-fold domains"/>
    <property type="match status" value="1"/>
</dbReference>
<evidence type="ECO:0000259" key="1">
    <source>
        <dbReference type="Pfam" id="PF03446"/>
    </source>
</evidence>